<keyword evidence="2" id="KW-0677">Repeat</keyword>
<dbReference type="GO" id="GO:0005634">
    <property type="term" value="C:nucleus"/>
    <property type="evidence" value="ECO:0007669"/>
    <property type="project" value="UniProtKB-ARBA"/>
</dbReference>
<comment type="function">
    <text evidence="6">Required for the export of polyadenylated mRNAs from the nucleus. Enhances ACVR1B-induced SMAD-dependent transcription. Binds to single-stranded DNA but not to double-stranded DNA in vitro. Involved in RNA cleavage.</text>
</comment>
<dbReference type="GO" id="GO:0008270">
    <property type="term" value="F:zinc ion binding"/>
    <property type="evidence" value="ECO:0007669"/>
    <property type="project" value="UniProtKB-KW"/>
</dbReference>
<feature type="region of interest" description="Disordered" evidence="11">
    <location>
        <begin position="513"/>
        <end position="585"/>
    </location>
</feature>
<dbReference type="GO" id="GO:0003677">
    <property type="term" value="F:DNA binding"/>
    <property type="evidence" value="ECO:0007669"/>
    <property type="project" value="UniProtKB-KW"/>
</dbReference>
<evidence type="ECO:0000256" key="1">
    <source>
        <dbReference type="ARBA" id="ARBA00022723"/>
    </source>
</evidence>
<comment type="subunit">
    <text evidence="7">Interacts with SMAD1, SMAD3, SMAD4, CPSF2 and CPSF3.</text>
</comment>
<feature type="zinc finger region" description="C3H1-type" evidence="10">
    <location>
        <begin position="420"/>
        <end position="446"/>
    </location>
</feature>
<dbReference type="AlphaFoldDB" id="A0A9P0AST6"/>
<keyword evidence="3 10" id="KW-0863">Zinc-finger</keyword>
<evidence type="ECO:0000256" key="10">
    <source>
        <dbReference type="PROSITE-ProRule" id="PRU00723"/>
    </source>
</evidence>
<dbReference type="PROSITE" id="PS50103">
    <property type="entry name" value="ZF_C3H1"/>
    <property type="match status" value="3"/>
</dbReference>
<evidence type="ECO:0000256" key="3">
    <source>
        <dbReference type="ARBA" id="ARBA00022771"/>
    </source>
</evidence>
<feature type="compositionally biased region" description="Polar residues" evidence="11">
    <location>
        <begin position="520"/>
        <end position="533"/>
    </location>
</feature>
<proteinExistence type="predicted"/>
<feature type="domain" description="C3H1-type" evidence="12">
    <location>
        <begin position="447"/>
        <end position="474"/>
    </location>
</feature>
<evidence type="ECO:0000256" key="9">
    <source>
        <dbReference type="ARBA" id="ARBA00079564"/>
    </source>
</evidence>
<keyword evidence="14" id="KW-1185">Reference proteome</keyword>
<dbReference type="Pfam" id="PF00642">
    <property type="entry name" value="zf-CCCH"/>
    <property type="match status" value="1"/>
</dbReference>
<name>A0A9P0AST6_BRAAE</name>
<evidence type="ECO:0000256" key="11">
    <source>
        <dbReference type="SAM" id="MobiDB-lite"/>
    </source>
</evidence>
<protein>
    <recommendedName>
        <fullName evidence="8">Zinc finger CCCH domain-containing protein 3</fullName>
    </recommendedName>
    <alternativeName>
        <fullName evidence="9">Smad-interacting CPSF-like factor</fullName>
    </alternativeName>
</protein>
<feature type="domain" description="C3H1-type" evidence="12">
    <location>
        <begin position="393"/>
        <end position="419"/>
    </location>
</feature>
<feature type="compositionally biased region" description="Basic and acidic residues" evidence="11">
    <location>
        <begin position="534"/>
        <end position="557"/>
    </location>
</feature>
<keyword evidence="1 10" id="KW-0479">Metal-binding</keyword>
<evidence type="ECO:0000256" key="7">
    <source>
        <dbReference type="ARBA" id="ARBA00064187"/>
    </source>
</evidence>
<evidence type="ECO:0000256" key="6">
    <source>
        <dbReference type="ARBA" id="ARBA00057285"/>
    </source>
</evidence>
<dbReference type="FunFam" id="4.10.1000.10:FF:000008">
    <property type="entry name" value="zinc finger CCCH domain-containing protein 3"/>
    <property type="match status" value="1"/>
</dbReference>
<evidence type="ECO:0000313" key="13">
    <source>
        <dbReference type="EMBL" id="CAH0547409.1"/>
    </source>
</evidence>
<organism evidence="13 14">
    <name type="scientific">Brassicogethes aeneus</name>
    <name type="common">Rape pollen beetle</name>
    <name type="synonym">Meligethes aeneus</name>
    <dbReference type="NCBI Taxonomy" id="1431903"/>
    <lineage>
        <taxon>Eukaryota</taxon>
        <taxon>Metazoa</taxon>
        <taxon>Ecdysozoa</taxon>
        <taxon>Arthropoda</taxon>
        <taxon>Hexapoda</taxon>
        <taxon>Insecta</taxon>
        <taxon>Pterygota</taxon>
        <taxon>Neoptera</taxon>
        <taxon>Endopterygota</taxon>
        <taxon>Coleoptera</taxon>
        <taxon>Polyphaga</taxon>
        <taxon>Cucujiformia</taxon>
        <taxon>Nitidulidae</taxon>
        <taxon>Meligethinae</taxon>
        <taxon>Brassicogethes</taxon>
    </lineage>
</organism>
<dbReference type="OrthoDB" id="3247158at2759"/>
<dbReference type="Proteomes" id="UP001154078">
    <property type="component" value="Chromosome 1"/>
</dbReference>
<accession>A0A9P0AST6</accession>
<evidence type="ECO:0000259" key="12">
    <source>
        <dbReference type="PROSITE" id="PS50103"/>
    </source>
</evidence>
<keyword evidence="4 10" id="KW-0862">Zinc</keyword>
<evidence type="ECO:0000313" key="14">
    <source>
        <dbReference type="Proteomes" id="UP001154078"/>
    </source>
</evidence>
<dbReference type="PANTHER" id="PTHR46156:SF1">
    <property type="entry name" value="ZINC FINGER CCCH DOMAIN-CONTAINING PROTEIN 3"/>
    <property type="match status" value="1"/>
</dbReference>
<feature type="zinc finger region" description="C3H1-type" evidence="10">
    <location>
        <begin position="393"/>
        <end position="419"/>
    </location>
</feature>
<evidence type="ECO:0000256" key="2">
    <source>
        <dbReference type="ARBA" id="ARBA00022737"/>
    </source>
</evidence>
<feature type="domain" description="C3H1-type" evidence="12">
    <location>
        <begin position="420"/>
        <end position="446"/>
    </location>
</feature>
<dbReference type="Gene3D" id="4.10.1000.10">
    <property type="entry name" value="Zinc finger, CCCH-type"/>
    <property type="match status" value="2"/>
</dbReference>
<sequence>MNFNNYNFHHNFDPNYIHHPEGFQINGYYNQYPYDPNTYCPIAMPPVQQNLENHYTQQNYNYSTFPAYNLQGQDYNYTNPVEPTVQQNIPSKVHVNPHFGKTKVFINPNFKKSNETETAQSTKIYFNPEKCGGSNIHINPKMQNSYVNGEILKAISKNSDVKPKVIHVNPKILNSDKKVNTPGRKVISTKNKLVRVHDSNISPNTSVRKRRSSLVSTYKIIKSTVITNYKIRSPLKKINMFKVDNRVLTFKPKAKTNGSFIRNRKKYVYVNKFVSISDIAKTNLLKKVNVVKNNKFINIAGVTYRRSINSLKRADSEKPINKIKNTRYKLVRTTNKIIRNKSPIKHHKVSRKIVTKKNVPSKLKKCNVPCPIYRKYGRCIKKDKGICVFKHNPNQISLCTRFLQGACLNEKCPLSHKVSAEKMPTCKYYLEGSCSRDNCPYLHVRISPKADICRDFLEGYCEKAAECDKRHQLLCPDFEKTGNCPKKRCPYPHGKMVRKYTVRKNIAKKCSEKLKKSNDSEQNPKTNSDNQSTSKEEKSSRYYLGKDKQNSKDKNELVCDPDVNFRSRPKLGTLPSYIPFHEESK</sequence>
<dbReference type="SMART" id="SM00356">
    <property type="entry name" value="ZnF_C3H1"/>
    <property type="match status" value="5"/>
</dbReference>
<keyword evidence="5" id="KW-0238">DNA-binding</keyword>
<dbReference type="EMBL" id="OV121132">
    <property type="protein sequence ID" value="CAH0547409.1"/>
    <property type="molecule type" value="Genomic_DNA"/>
</dbReference>
<feature type="zinc finger region" description="C3H1-type" evidence="10">
    <location>
        <begin position="447"/>
        <end position="474"/>
    </location>
</feature>
<reference evidence="13" key="1">
    <citation type="submission" date="2021-12" db="EMBL/GenBank/DDBJ databases">
        <authorList>
            <person name="King R."/>
        </authorList>
    </citation>
    <scope>NUCLEOTIDE SEQUENCE</scope>
</reference>
<dbReference type="PANTHER" id="PTHR46156">
    <property type="entry name" value="CCCH ZINGC FINGER"/>
    <property type="match status" value="1"/>
</dbReference>
<evidence type="ECO:0000256" key="4">
    <source>
        <dbReference type="ARBA" id="ARBA00022833"/>
    </source>
</evidence>
<gene>
    <name evidence="13" type="ORF">MELIAE_LOCUS1402</name>
</gene>
<evidence type="ECO:0000256" key="8">
    <source>
        <dbReference type="ARBA" id="ARBA00071600"/>
    </source>
</evidence>
<dbReference type="InterPro" id="IPR000571">
    <property type="entry name" value="Znf_CCCH"/>
</dbReference>
<evidence type="ECO:0000256" key="5">
    <source>
        <dbReference type="ARBA" id="ARBA00023125"/>
    </source>
</evidence>
<dbReference type="FunFam" id="4.10.1000.10:FF:000022">
    <property type="entry name" value="Zinc finger CCCH domain-containing protein 7"/>
    <property type="match status" value="1"/>
</dbReference>